<dbReference type="InterPro" id="IPR019775">
    <property type="entry name" value="WD40_repeat_CS"/>
</dbReference>
<dbReference type="SMART" id="SM00320">
    <property type="entry name" value="WD40"/>
    <property type="match status" value="10"/>
</dbReference>
<dbReference type="InterPro" id="IPR036388">
    <property type="entry name" value="WH-like_DNA-bd_sf"/>
</dbReference>
<dbReference type="OrthoDB" id="448534at2"/>
<feature type="repeat" description="WD" evidence="3">
    <location>
        <begin position="733"/>
        <end position="767"/>
    </location>
</feature>
<dbReference type="SUPFAM" id="SSF50978">
    <property type="entry name" value="WD40 repeat-like"/>
    <property type="match status" value="1"/>
</dbReference>
<dbReference type="InterPro" id="IPR013249">
    <property type="entry name" value="RNA_pol_sigma70_r4_t2"/>
</dbReference>
<dbReference type="SUPFAM" id="SSF46894">
    <property type="entry name" value="C-terminal effector domain of the bipartite response regulators"/>
    <property type="match status" value="1"/>
</dbReference>
<dbReference type="PRINTS" id="PR00320">
    <property type="entry name" value="GPROTEINBRPT"/>
</dbReference>
<feature type="domain" description="RNA polymerase sigma factor 70 region 4 type 2" evidence="4">
    <location>
        <begin position="8"/>
        <end position="47"/>
    </location>
</feature>
<protein>
    <recommendedName>
        <fullName evidence="4">RNA polymerase sigma factor 70 region 4 type 2 domain-containing protein</fullName>
    </recommendedName>
</protein>
<dbReference type="InterPro" id="IPR027417">
    <property type="entry name" value="P-loop_NTPase"/>
</dbReference>
<dbReference type="PANTHER" id="PTHR19879:SF9">
    <property type="entry name" value="TRANSCRIPTION INITIATION FACTOR TFIID SUBUNIT 5"/>
    <property type="match status" value="1"/>
</dbReference>
<dbReference type="CDD" id="cd00200">
    <property type="entry name" value="WD40"/>
    <property type="match status" value="1"/>
</dbReference>
<feature type="repeat" description="WD" evidence="3">
    <location>
        <begin position="651"/>
        <end position="685"/>
    </location>
</feature>
<dbReference type="InterPro" id="IPR036322">
    <property type="entry name" value="WD40_repeat_dom_sf"/>
</dbReference>
<dbReference type="Gene3D" id="1.10.10.10">
    <property type="entry name" value="Winged helix-like DNA-binding domain superfamily/Winged helix DNA-binding domain"/>
    <property type="match status" value="1"/>
</dbReference>
<evidence type="ECO:0000256" key="1">
    <source>
        <dbReference type="ARBA" id="ARBA00022574"/>
    </source>
</evidence>
<reference evidence="5" key="1">
    <citation type="submission" date="2019-10" db="EMBL/GenBank/DDBJ databases">
        <authorList>
            <consortium name="Genoscope - CEA"/>
            <person name="William W."/>
        </authorList>
    </citation>
    <scope>NUCLEOTIDE SEQUENCE [LARGE SCALE GENOMIC DNA]</scope>
    <source>
        <strain evidence="5">BBR_PRJEB10992</strain>
    </source>
</reference>
<dbReference type="RefSeq" id="WP_083625717.1">
    <property type="nucleotide sequence ID" value="NZ_LR734880.1"/>
</dbReference>
<gene>
    <name evidence="5" type="ORF">PL8927_790046</name>
</gene>
<dbReference type="PROSITE" id="PS50294">
    <property type="entry name" value="WD_REPEATS_REGION"/>
    <property type="match status" value="4"/>
</dbReference>
<sequence>MLKKEPLQIFNELPEKRKELFLLTCQGKTDAEIAEAMEIDTKTVRKQRSILGVDFDTPTNHNERRPNLKKDLLKIGEQLGLVPSDFYIEHPPTESKCYQEILNLGALIRIKAPRKMGKTLLLNRLLNYAKQQNHKTVILNFEEVDSEILSQYKTLLQWFCSILCPYKQDLLIWLQHSKDPKYLLKGKRLKESELWQQDKNLASEYIDFINKSHKKEREKKILDIASVISFLMGISMMWISLSWRDTAQKLKYSVKVIELEQNRVGALQQFKSDRGEIKSLLSVMEATKGLKELSKNNPFDQQYLTVAPLFTLQQILDNIHEMNQFRSLKRLEFSPKKNNFLTVNKDGNLHFWNWSNQQLTRFQADPGLINDVTFSPDGKSLATAGNDGVIRLWSLSGQQSASFKAYQGTANRIIFSPNGKYLAALGEDSQDSIVRWWDLSGQKLGEFKGDKDQVVNLNFSYDSKRLVLDLSMENKGYIIDVSGKILTKVTWIPSDSEIESTGLNITPDHQYLYRSGAGSGVLIWDWSGQQIAKLKGYHISFSPDGKYIATADDDKAYLWDLSGKQLREFKGHKFGVWGLSFSPDGKLLATGGKDGITNVWSLSGKKLVELRGHQGTVTGVSFSPDGKYIATGGSDLTIRVWDLSGQELVELKGHQEDVTDLFFSHDNKNLLSYGNDDTARLWNLSGNFLKNINKNDIKKWDYKSNSSVKVELDNQEEGTVIIRDQFGEKKITLQDYDGEIVESTLSPDSQYIAITTRNGKVRIWNLSGQLLALWKVNFDPRNGITVKFSPDGRYLAIGGEDNKVVVWSVPQNLDELLERGCNWLSSFFANRPDERERLKICQDDR</sequence>
<evidence type="ECO:0000256" key="3">
    <source>
        <dbReference type="PROSITE-ProRule" id="PRU00221"/>
    </source>
</evidence>
<dbReference type="Proteomes" id="UP000184550">
    <property type="component" value="Unassembled WGS sequence"/>
</dbReference>
<keyword evidence="6" id="KW-1185">Reference proteome</keyword>
<dbReference type="PROSITE" id="PS00678">
    <property type="entry name" value="WD_REPEATS_1"/>
    <property type="match status" value="2"/>
</dbReference>
<comment type="caution">
    <text evidence="5">The sequence shown here is derived from an EMBL/GenBank/DDBJ whole genome shotgun (WGS) entry which is preliminary data.</text>
</comment>
<dbReference type="SUPFAM" id="SSF52540">
    <property type="entry name" value="P-loop containing nucleoside triphosphate hydrolases"/>
    <property type="match status" value="1"/>
</dbReference>
<accession>A0A7Z9BX76</accession>
<dbReference type="PROSITE" id="PS50082">
    <property type="entry name" value="WD_REPEATS_2"/>
    <property type="match status" value="6"/>
</dbReference>
<dbReference type="PANTHER" id="PTHR19879">
    <property type="entry name" value="TRANSCRIPTION INITIATION FACTOR TFIID"/>
    <property type="match status" value="1"/>
</dbReference>
<dbReference type="GO" id="GO:0005829">
    <property type="term" value="C:cytosol"/>
    <property type="evidence" value="ECO:0007669"/>
    <property type="project" value="UniProtKB-ARBA"/>
</dbReference>
<evidence type="ECO:0000259" key="4">
    <source>
        <dbReference type="Pfam" id="PF08281"/>
    </source>
</evidence>
<proteinExistence type="predicted"/>
<dbReference type="Gene3D" id="2.130.10.10">
    <property type="entry name" value="YVTN repeat-like/Quinoprotein amine dehydrogenase"/>
    <property type="match status" value="3"/>
</dbReference>
<evidence type="ECO:0000313" key="6">
    <source>
        <dbReference type="Proteomes" id="UP000184550"/>
    </source>
</evidence>
<dbReference type="InterPro" id="IPR020472">
    <property type="entry name" value="WD40_PAC1"/>
</dbReference>
<feature type="repeat" description="WD" evidence="3">
    <location>
        <begin position="362"/>
        <end position="403"/>
    </location>
</feature>
<evidence type="ECO:0000256" key="2">
    <source>
        <dbReference type="ARBA" id="ARBA00022737"/>
    </source>
</evidence>
<keyword evidence="1 3" id="KW-0853">WD repeat</keyword>
<dbReference type="Pfam" id="PF08281">
    <property type="entry name" value="Sigma70_r4_2"/>
    <property type="match status" value="1"/>
</dbReference>
<dbReference type="Gene3D" id="3.40.50.300">
    <property type="entry name" value="P-loop containing nucleotide triphosphate hydrolases"/>
    <property type="match status" value="1"/>
</dbReference>
<dbReference type="InterPro" id="IPR001680">
    <property type="entry name" value="WD40_rpt"/>
</dbReference>
<evidence type="ECO:0000313" key="5">
    <source>
        <dbReference type="EMBL" id="VXD23878.1"/>
    </source>
</evidence>
<dbReference type="GO" id="GO:0016987">
    <property type="term" value="F:sigma factor activity"/>
    <property type="evidence" value="ECO:0007669"/>
    <property type="project" value="InterPro"/>
</dbReference>
<name>A0A7Z9BX76_9CYAN</name>
<dbReference type="AlphaFoldDB" id="A0A7Z9BX76"/>
<dbReference type="GO" id="GO:0003677">
    <property type="term" value="F:DNA binding"/>
    <property type="evidence" value="ECO:0007669"/>
    <property type="project" value="InterPro"/>
</dbReference>
<organism evidence="5 6">
    <name type="scientific">Planktothrix serta PCC 8927</name>
    <dbReference type="NCBI Taxonomy" id="671068"/>
    <lineage>
        <taxon>Bacteria</taxon>
        <taxon>Bacillati</taxon>
        <taxon>Cyanobacteriota</taxon>
        <taxon>Cyanophyceae</taxon>
        <taxon>Oscillatoriophycideae</taxon>
        <taxon>Oscillatoriales</taxon>
        <taxon>Microcoleaceae</taxon>
        <taxon>Planktothrix</taxon>
    </lineage>
</organism>
<dbReference type="Pfam" id="PF14516">
    <property type="entry name" value="AAA_35"/>
    <property type="match status" value="1"/>
</dbReference>
<dbReference type="InterPro" id="IPR016032">
    <property type="entry name" value="Sig_transdc_resp-reg_C-effctor"/>
</dbReference>
<feature type="repeat" description="WD" evidence="3">
    <location>
        <begin position="785"/>
        <end position="809"/>
    </location>
</feature>
<dbReference type="EMBL" id="CZCU02000156">
    <property type="protein sequence ID" value="VXD23878.1"/>
    <property type="molecule type" value="Genomic_DNA"/>
</dbReference>
<dbReference type="InterPro" id="IPR015943">
    <property type="entry name" value="WD40/YVTN_repeat-like_dom_sf"/>
</dbReference>
<dbReference type="GO" id="GO:0006352">
    <property type="term" value="P:DNA-templated transcription initiation"/>
    <property type="evidence" value="ECO:0007669"/>
    <property type="project" value="InterPro"/>
</dbReference>
<feature type="repeat" description="WD" evidence="3">
    <location>
        <begin position="569"/>
        <end position="610"/>
    </location>
</feature>
<feature type="repeat" description="WD" evidence="3">
    <location>
        <begin position="610"/>
        <end position="651"/>
    </location>
</feature>
<dbReference type="Pfam" id="PF00400">
    <property type="entry name" value="WD40"/>
    <property type="match status" value="8"/>
</dbReference>
<keyword evidence="2" id="KW-0677">Repeat</keyword>